<evidence type="ECO:0000259" key="5">
    <source>
        <dbReference type="Pfam" id="PF13407"/>
    </source>
</evidence>
<keyword evidence="3 4" id="KW-0732">Signal</keyword>
<reference evidence="6 7" key="1">
    <citation type="submission" date="2016-10" db="EMBL/GenBank/DDBJ databases">
        <authorList>
            <person name="de Groot N.N."/>
        </authorList>
    </citation>
    <scope>NUCLEOTIDE SEQUENCE [LARGE SCALE GENOMIC DNA]</scope>
    <source>
        <strain evidence="6 7">CGMCC 1.3401</strain>
    </source>
</reference>
<dbReference type="Proteomes" id="UP000199542">
    <property type="component" value="Unassembled WGS sequence"/>
</dbReference>
<name>A0A1G4TDG4_9HYPH</name>
<feature type="domain" description="Periplasmic binding protein" evidence="5">
    <location>
        <begin position="42"/>
        <end position="291"/>
    </location>
</feature>
<comment type="similarity">
    <text evidence="2">Belongs to the bacterial solute-binding protein 2 family.</text>
</comment>
<accession>A0A1G4TDG4</accession>
<dbReference type="Pfam" id="PF13407">
    <property type="entry name" value="Peripla_BP_4"/>
    <property type="match status" value="1"/>
</dbReference>
<evidence type="ECO:0000256" key="1">
    <source>
        <dbReference type="ARBA" id="ARBA00004196"/>
    </source>
</evidence>
<dbReference type="InterPro" id="IPR025997">
    <property type="entry name" value="SBP_2_dom"/>
</dbReference>
<dbReference type="PANTHER" id="PTHR46847:SF1">
    <property type="entry name" value="D-ALLOSE-BINDING PERIPLASMIC PROTEIN-RELATED"/>
    <property type="match status" value="1"/>
</dbReference>
<dbReference type="RefSeq" id="WP_092587449.1">
    <property type="nucleotide sequence ID" value="NZ_FMTM01000009.1"/>
</dbReference>
<feature type="signal peptide" evidence="4">
    <location>
        <begin position="1"/>
        <end position="31"/>
    </location>
</feature>
<evidence type="ECO:0000313" key="6">
    <source>
        <dbReference type="EMBL" id="SCW79483.1"/>
    </source>
</evidence>
<dbReference type="Gene3D" id="3.40.50.2300">
    <property type="match status" value="2"/>
</dbReference>
<evidence type="ECO:0000313" key="7">
    <source>
        <dbReference type="Proteomes" id="UP000199542"/>
    </source>
</evidence>
<dbReference type="EMBL" id="FMTM01000009">
    <property type="protein sequence ID" value="SCW79483.1"/>
    <property type="molecule type" value="Genomic_DNA"/>
</dbReference>
<proteinExistence type="inferred from homology"/>
<feature type="chain" id="PRO_5011694698" evidence="4">
    <location>
        <begin position="32"/>
        <end position="318"/>
    </location>
</feature>
<evidence type="ECO:0000256" key="3">
    <source>
        <dbReference type="ARBA" id="ARBA00022729"/>
    </source>
</evidence>
<dbReference type="SUPFAM" id="SSF53822">
    <property type="entry name" value="Periplasmic binding protein-like I"/>
    <property type="match status" value="1"/>
</dbReference>
<protein>
    <submittedName>
        <fullName evidence="6">Ribose transport system substrate-binding protein</fullName>
    </submittedName>
</protein>
<dbReference type="PANTHER" id="PTHR46847">
    <property type="entry name" value="D-ALLOSE-BINDING PERIPLASMIC PROTEIN-RELATED"/>
    <property type="match status" value="1"/>
</dbReference>
<organism evidence="6 7">
    <name type="scientific">Rhizobium mongolense subsp. loessense</name>
    <dbReference type="NCBI Taxonomy" id="158890"/>
    <lineage>
        <taxon>Bacteria</taxon>
        <taxon>Pseudomonadati</taxon>
        <taxon>Pseudomonadota</taxon>
        <taxon>Alphaproteobacteria</taxon>
        <taxon>Hyphomicrobiales</taxon>
        <taxon>Rhizobiaceae</taxon>
        <taxon>Rhizobium/Agrobacterium group</taxon>
        <taxon>Rhizobium</taxon>
    </lineage>
</organism>
<sequence>MTRTIKRRTFTAAFGFTALATASFAGFGASAQEKTFALVQINQQALFFNQMNEGAQKAADAAGVKLVIFNANNDPAAQNSAIETYIQQKVAGLAVVAIDVNGIMPAVKQAADAGIPVVAIDAILPDGPQKAQIGVDNAKAGADMGKFFLDYVKANMDGKAKVGVVGALNSFIQNVRQEGFEKTLEGVSGIEKAGVVDGQNIQDNALAAAENLITGNPDMTAVYATGEPALMGAIAAVESQGKQDAIKVFGWDLTAQAIAGIDAGYVAAVIQQDPAAMGAAAVDALKKLSDGGSVDKNIAVPVTIVTKQNVEPYRAVFK</sequence>
<dbReference type="InterPro" id="IPR028082">
    <property type="entry name" value="Peripla_BP_I"/>
</dbReference>
<evidence type="ECO:0000256" key="2">
    <source>
        <dbReference type="ARBA" id="ARBA00007639"/>
    </source>
</evidence>
<dbReference type="GO" id="GO:0030313">
    <property type="term" value="C:cell envelope"/>
    <property type="evidence" value="ECO:0007669"/>
    <property type="project" value="UniProtKB-SubCell"/>
</dbReference>
<dbReference type="GO" id="GO:0030246">
    <property type="term" value="F:carbohydrate binding"/>
    <property type="evidence" value="ECO:0007669"/>
    <property type="project" value="UniProtKB-ARBA"/>
</dbReference>
<dbReference type="AlphaFoldDB" id="A0A1G4TDG4"/>
<comment type="subcellular location">
    <subcellularLocation>
        <location evidence="1">Cell envelope</location>
    </subcellularLocation>
</comment>
<evidence type="ECO:0000256" key="4">
    <source>
        <dbReference type="SAM" id="SignalP"/>
    </source>
</evidence>
<gene>
    <name evidence="6" type="ORF">SAMN02927900_05004</name>
</gene>